<evidence type="ECO:0000313" key="1">
    <source>
        <dbReference type="EMBL" id="KAK7084615.1"/>
    </source>
</evidence>
<proteinExistence type="predicted"/>
<sequence length="120" mass="13443">LSVFEKSKRTIDATTRNEISIPRAQQFAWANPHHVSTRIVRQDEDYILYAEAIAPSGSDFIWYKNGQPIQGNISSSSSQRDDGSDIPSSSPRLHIVSYVYIDCAQAEDAVSITQFYESSI</sequence>
<feature type="non-terminal residue" evidence="1">
    <location>
        <position position="1"/>
    </location>
</feature>
<name>A0AAN8XHL5_HALRR</name>
<evidence type="ECO:0000313" key="2">
    <source>
        <dbReference type="Proteomes" id="UP001381693"/>
    </source>
</evidence>
<dbReference type="EMBL" id="JAXCGZ010002028">
    <property type="protein sequence ID" value="KAK7084615.1"/>
    <property type="molecule type" value="Genomic_DNA"/>
</dbReference>
<comment type="caution">
    <text evidence="1">The sequence shown here is derived from an EMBL/GenBank/DDBJ whole genome shotgun (WGS) entry which is preliminary data.</text>
</comment>
<reference evidence="1 2" key="1">
    <citation type="submission" date="2023-11" db="EMBL/GenBank/DDBJ databases">
        <title>Halocaridina rubra genome assembly.</title>
        <authorList>
            <person name="Smith C."/>
        </authorList>
    </citation>
    <scope>NUCLEOTIDE SEQUENCE [LARGE SCALE GENOMIC DNA]</scope>
    <source>
        <strain evidence="1">EP-1</strain>
        <tissue evidence="1">Whole</tissue>
    </source>
</reference>
<gene>
    <name evidence="1" type="ORF">SK128_000795</name>
</gene>
<protein>
    <recommendedName>
        <fullName evidence="3">Ig-like domain-containing protein</fullName>
    </recommendedName>
</protein>
<evidence type="ECO:0008006" key="3">
    <source>
        <dbReference type="Google" id="ProtNLM"/>
    </source>
</evidence>
<organism evidence="1 2">
    <name type="scientific">Halocaridina rubra</name>
    <name type="common">Hawaiian red shrimp</name>
    <dbReference type="NCBI Taxonomy" id="373956"/>
    <lineage>
        <taxon>Eukaryota</taxon>
        <taxon>Metazoa</taxon>
        <taxon>Ecdysozoa</taxon>
        <taxon>Arthropoda</taxon>
        <taxon>Crustacea</taxon>
        <taxon>Multicrustacea</taxon>
        <taxon>Malacostraca</taxon>
        <taxon>Eumalacostraca</taxon>
        <taxon>Eucarida</taxon>
        <taxon>Decapoda</taxon>
        <taxon>Pleocyemata</taxon>
        <taxon>Caridea</taxon>
        <taxon>Atyoidea</taxon>
        <taxon>Atyidae</taxon>
        <taxon>Halocaridina</taxon>
    </lineage>
</organism>
<dbReference type="Proteomes" id="UP001381693">
    <property type="component" value="Unassembled WGS sequence"/>
</dbReference>
<dbReference type="AlphaFoldDB" id="A0AAN8XHL5"/>
<keyword evidence="2" id="KW-1185">Reference proteome</keyword>
<accession>A0AAN8XHL5</accession>